<dbReference type="GO" id="GO:0005576">
    <property type="term" value="C:extracellular region"/>
    <property type="evidence" value="ECO:0007669"/>
    <property type="project" value="InterPro"/>
</dbReference>
<feature type="domain" description="Chitin-binding type-2" evidence="3">
    <location>
        <begin position="179"/>
        <end position="239"/>
    </location>
</feature>
<proteinExistence type="predicted"/>
<dbReference type="OrthoDB" id="8179045at2759"/>
<name>A0A7R8ULH6_HERIL</name>
<gene>
    <name evidence="4" type="ORF">HERILL_LOCUS5275</name>
</gene>
<dbReference type="OMA" id="ECNICSS"/>
<feature type="compositionally biased region" description="Basic and acidic residues" evidence="1">
    <location>
        <begin position="148"/>
        <end position="160"/>
    </location>
</feature>
<accession>A0A7R8ULH6</accession>
<evidence type="ECO:0000259" key="3">
    <source>
        <dbReference type="PROSITE" id="PS50940"/>
    </source>
</evidence>
<dbReference type="EMBL" id="LR899010">
    <property type="protein sequence ID" value="CAD7082222.1"/>
    <property type="molecule type" value="Genomic_DNA"/>
</dbReference>
<dbReference type="Pfam" id="PF01607">
    <property type="entry name" value="CBM_14"/>
    <property type="match status" value="1"/>
</dbReference>
<dbReference type="GO" id="GO:0008061">
    <property type="term" value="F:chitin binding"/>
    <property type="evidence" value="ECO:0007669"/>
    <property type="project" value="InterPro"/>
</dbReference>
<dbReference type="AlphaFoldDB" id="A0A7R8ULH6"/>
<dbReference type="PROSITE" id="PS50940">
    <property type="entry name" value="CHIT_BIND_II"/>
    <property type="match status" value="1"/>
</dbReference>
<evidence type="ECO:0000313" key="5">
    <source>
        <dbReference type="Proteomes" id="UP000594454"/>
    </source>
</evidence>
<dbReference type="SMART" id="SM00494">
    <property type="entry name" value="ChtBD2"/>
    <property type="match status" value="1"/>
</dbReference>
<dbReference type="InParanoid" id="A0A7R8ULH6"/>
<evidence type="ECO:0000313" key="4">
    <source>
        <dbReference type="EMBL" id="CAD7082222.1"/>
    </source>
</evidence>
<evidence type="ECO:0000256" key="1">
    <source>
        <dbReference type="SAM" id="MobiDB-lite"/>
    </source>
</evidence>
<evidence type="ECO:0000256" key="2">
    <source>
        <dbReference type="SAM" id="SignalP"/>
    </source>
</evidence>
<keyword evidence="5" id="KW-1185">Reference proteome</keyword>
<feature type="compositionally biased region" description="Low complexity" evidence="1">
    <location>
        <begin position="161"/>
        <end position="178"/>
    </location>
</feature>
<feature type="region of interest" description="Disordered" evidence="1">
    <location>
        <begin position="126"/>
        <end position="178"/>
    </location>
</feature>
<feature type="signal peptide" evidence="2">
    <location>
        <begin position="1"/>
        <end position="18"/>
    </location>
</feature>
<feature type="chain" id="PRO_5030949679" description="Chitin-binding type-2 domain-containing protein" evidence="2">
    <location>
        <begin position="19"/>
        <end position="239"/>
    </location>
</feature>
<keyword evidence="2" id="KW-0732">Signal</keyword>
<dbReference type="Proteomes" id="UP000594454">
    <property type="component" value="Chromosome 2"/>
</dbReference>
<dbReference type="SUPFAM" id="SSF57625">
    <property type="entry name" value="Invertebrate chitin-binding proteins"/>
    <property type="match status" value="1"/>
</dbReference>
<sequence>MRMKLFVLLAFALGYCKGECDAILKNTPAKCLSRTTFKLGGSGGENAKENVFSCKTGLVCADTPDICADPLKFDAACSTGSCKLCTSDSPYACVSEKEFVPCSNGKLLVDFKQKCPSTAKFCGGKPASDNTNENTEEANKDPQWPCTSEKKDKHCDKEESTTPAPSSSGTEPSSTPASQAPCTVSGSFAVPTDTSCKAYIYCYLDKGVMKQSNFTCPDNYVFDAPKKRCVTKDAYVCKV</sequence>
<dbReference type="Gene3D" id="2.170.140.10">
    <property type="entry name" value="Chitin binding domain"/>
    <property type="match status" value="1"/>
</dbReference>
<organism evidence="4 5">
    <name type="scientific">Hermetia illucens</name>
    <name type="common">Black soldier fly</name>
    <dbReference type="NCBI Taxonomy" id="343691"/>
    <lineage>
        <taxon>Eukaryota</taxon>
        <taxon>Metazoa</taxon>
        <taxon>Ecdysozoa</taxon>
        <taxon>Arthropoda</taxon>
        <taxon>Hexapoda</taxon>
        <taxon>Insecta</taxon>
        <taxon>Pterygota</taxon>
        <taxon>Neoptera</taxon>
        <taxon>Endopterygota</taxon>
        <taxon>Diptera</taxon>
        <taxon>Brachycera</taxon>
        <taxon>Stratiomyomorpha</taxon>
        <taxon>Stratiomyidae</taxon>
        <taxon>Hermetiinae</taxon>
        <taxon>Hermetia</taxon>
    </lineage>
</organism>
<reference evidence="4 5" key="1">
    <citation type="submission" date="2020-11" db="EMBL/GenBank/DDBJ databases">
        <authorList>
            <person name="Wallbank WR R."/>
            <person name="Pardo Diaz C."/>
            <person name="Kozak K."/>
            <person name="Martin S."/>
            <person name="Jiggins C."/>
            <person name="Moest M."/>
            <person name="Warren A I."/>
            <person name="Generalovic N T."/>
            <person name="Byers J.R.P. K."/>
            <person name="Montejo-Kovacevich G."/>
            <person name="Yen C E."/>
        </authorList>
    </citation>
    <scope>NUCLEOTIDE SEQUENCE [LARGE SCALE GENOMIC DNA]</scope>
</reference>
<dbReference type="InterPro" id="IPR036508">
    <property type="entry name" value="Chitin-bd_dom_sf"/>
</dbReference>
<dbReference type="InterPro" id="IPR002557">
    <property type="entry name" value="Chitin-bd_dom"/>
</dbReference>
<protein>
    <recommendedName>
        <fullName evidence="3">Chitin-binding type-2 domain-containing protein</fullName>
    </recommendedName>
</protein>